<dbReference type="GO" id="GO:0000724">
    <property type="term" value="P:double-strand break repair via homologous recombination"/>
    <property type="evidence" value="ECO:0007669"/>
    <property type="project" value="UniProtKB-UniRule"/>
</dbReference>
<dbReference type="Pfam" id="PF12705">
    <property type="entry name" value="PDDEXK_1"/>
    <property type="match status" value="1"/>
</dbReference>
<dbReference type="GO" id="GO:0008408">
    <property type="term" value="F:3'-5' exonuclease activity"/>
    <property type="evidence" value="ECO:0007669"/>
    <property type="project" value="UniProtKB-UniRule"/>
</dbReference>
<comment type="catalytic activity">
    <reaction evidence="12 13">
        <text>ATP + H2O = ADP + phosphate + H(+)</text>
        <dbReference type="Rhea" id="RHEA:13065"/>
        <dbReference type="ChEBI" id="CHEBI:15377"/>
        <dbReference type="ChEBI" id="CHEBI:15378"/>
        <dbReference type="ChEBI" id="CHEBI:30616"/>
        <dbReference type="ChEBI" id="CHEBI:43474"/>
        <dbReference type="ChEBI" id="CHEBI:456216"/>
        <dbReference type="EC" id="5.6.2.4"/>
    </reaction>
</comment>
<dbReference type="InterPro" id="IPR027417">
    <property type="entry name" value="P-loop_NTPase"/>
</dbReference>
<dbReference type="Proteomes" id="UP000184612">
    <property type="component" value="Unassembled WGS sequence"/>
</dbReference>
<dbReference type="PANTHER" id="PTHR11070">
    <property type="entry name" value="UVRD / RECB / PCRA DNA HELICASE FAMILY MEMBER"/>
    <property type="match status" value="1"/>
</dbReference>
<keyword evidence="2 13" id="KW-0547">Nucleotide-binding</keyword>
<dbReference type="STRING" id="1121345.SAMN02745217_03451"/>
<dbReference type="GO" id="GO:0033202">
    <property type="term" value="C:DNA helicase complex"/>
    <property type="evidence" value="ECO:0007669"/>
    <property type="project" value="TreeGrafter"/>
</dbReference>
<dbReference type="InterPro" id="IPR038726">
    <property type="entry name" value="PDDEXK_AddAB-type"/>
</dbReference>
<keyword evidence="4 13" id="KW-0378">Hydrolase</keyword>
<accession>A0A1M7YH96</accession>
<evidence type="ECO:0000256" key="2">
    <source>
        <dbReference type="ARBA" id="ARBA00022741"/>
    </source>
</evidence>
<feature type="binding site" evidence="14">
    <location>
        <begin position="22"/>
        <end position="29"/>
    </location>
    <ligand>
        <name>ATP</name>
        <dbReference type="ChEBI" id="CHEBI:30616"/>
    </ligand>
</feature>
<comment type="similarity">
    <text evidence="13">Belongs to the helicase family. AddA subfamily.</text>
</comment>
<keyword evidence="5 13" id="KW-0347">Helicase</keyword>
<evidence type="ECO:0000256" key="1">
    <source>
        <dbReference type="ARBA" id="ARBA00022722"/>
    </source>
</evidence>
<evidence type="ECO:0000256" key="10">
    <source>
        <dbReference type="ARBA" id="ARBA00023235"/>
    </source>
</evidence>
<dbReference type="HAMAP" id="MF_01451">
    <property type="entry name" value="AddA"/>
    <property type="match status" value="1"/>
</dbReference>
<comment type="function">
    <text evidence="13">The heterodimer acts as both an ATP-dependent DNA helicase and an ATP-dependent, dual-direction single-stranded exonuclease. Recognizes the chi site generating a DNA molecule suitable for the initiation of homologous recombination. The AddA nuclease domain is required for chi fragment generation; this subunit has the helicase and 3' -&gt; 5' nuclease activities.</text>
</comment>
<keyword evidence="3 13" id="KW-0227">DNA damage</keyword>
<evidence type="ECO:0000256" key="9">
    <source>
        <dbReference type="ARBA" id="ARBA00023204"/>
    </source>
</evidence>
<feature type="domain" description="UvrD-like helicase ATP-binding" evidence="15">
    <location>
        <begin position="1"/>
        <end position="501"/>
    </location>
</feature>
<protein>
    <recommendedName>
        <fullName evidence="13">ATP-dependent helicase/nuclease subunit A</fullName>
        <ecNumber evidence="13">3.1.-.-</ecNumber>
        <ecNumber evidence="13">5.6.2.4</ecNumber>
    </recommendedName>
    <alternativeName>
        <fullName evidence="13">ATP-dependent helicase/nuclease AddA</fullName>
    </alternativeName>
    <alternativeName>
        <fullName evidence="13">DNA 3'-5' helicase AddA</fullName>
    </alternativeName>
</protein>
<keyword evidence="7 13" id="KW-0067">ATP-binding</keyword>
<dbReference type="CDD" id="cd17932">
    <property type="entry name" value="DEXQc_UvrD"/>
    <property type="match status" value="1"/>
</dbReference>
<evidence type="ECO:0000256" key="8">
    <source>
        <dbReference type="ARBA" id="ARBA00023125"/>
    </source>
</evidence>
<dbReference type="EC" id="3.1.-.-" evidence="13"/>
<dbReference type="SUPFAM" id="SSF52980">
    <property type="entry name" value="Restriction endonuclease-like"/>
    <property type="match status" value="1"/>
</dbReference>
<keyword evidence="6 13" id="KW-0269">Exonuclease</keyword>
<evidence type="ECO:0000256" key="11">
    <source>
        <dbReference type="ARBA" id="ARBA00034617"/>
    </source>
</evidence>
<dbReference type="GO" id="GO:0016887">
    <property type="term" value="F:ATP hydrolysis activity"/>
    <property type="evidence" value="ECO:0007669"/>
    <property type="project" value="RHEA"/>
</dbReference>
<dbReference type="Gene3D" id="3.90.320.10">
    <property type="match status" value="1"/>
</dbReference>
<keyword evidence="1 13" id="KW-0540">Nuclease</keyword>
<dbReference type="EC" id="5.6.2.4" evidence="13"/>
<evidence type="ECO:0000313" key="18">
    <source>
        <dbReference type="Proteomes" id="UP000184612"/>
    </source>
</evidence>
<evidence type="ECO:0000256" key="14">
    <source>
        <dbReference type="PROSITE-ProRule" id="PRU00560"/>
    </source>
</evidence>
<dbReference type="FunFam" id="3.40.50.300:FF:001236">
    <property type="entry name" value="ATP-dependent helicase/nuclease subunit A"/>
    <property type="match status" value="1"/>
</dbReference>
<dbReference type="GO" id="GO:0003690">
    <property type="term" value="F:double-stranded DNA binding"/>
    <property type="evidence" value="ECO:0007669"/>
    <property type="project" value="UniProtKB-UniRule"/>
</dbReference>
<dbReference type="GO" id="GO:0005829">
    <property type="term" value="C:cytosol"/>
    <property type="evidence" value="ECO:0007669"/>
    <property type="project" value="TreeGrafter"/>
</dbReference>
<name>A0A1M7YH96_9FIRM</name>
<dbReference type="PROSITE" id="PS51198">
    <property type="entry name" value="UVRD_HELICASE_ATP_BIND"/>
    <property type="match status" value="1"/>
</dbReference>
<dbReference type="InterPro" id="IPR000212">
    <property type="entry name" value="DNA_helicase_UvrD/REP"/>
</dbReference>
<dbReference type="GO" id="GO:0005524">
    <property type="term" value="F:ATP binding"/>
    <property type="evidence" value="ECO:0007669"/>
    <property type="project" value="UniProtKB-UniRule"/>
</dbReference>
<dbReference type="InterPro" id="IPR011335">
    <property type="entry name" value="Restrct_endonuc-II-like"/>
</dbReference>
<dbReference type="RefSeq" id="WP_073590099.1">
    <property type="nucleotide sequence ID" value="NZ_FRFD01000010.1"/>
</dbReference>
<dbReference type="PROSITE" id="PS51217">
    <property type="entry name" value="UVRD_HELICASE_CTER"/>
    <property type="match status" value="1"/>
</dbReference>
<dbReference type="InterPro" id="IPR014152">
    <property type="entry name" value="AddA"/>
</dbReference>
<sequence>MDWTREQKEVIETRNKNLLVSAAAGSGKTAVLVERIIGRITDKEDGIDIDRLLVVTFTNAAAAEMKERIRKAIDDRLSVDSDNANLQRQAALVHNAQITTIHSFCLSVIRENFQSLPIDPAFRIAEEAELTLLKSDVLEDLLEEYYEEGSEEFLAFSEGFGGGKTDTGIEELILNIHQFSMSAPWPKEWYEKLSSSYHIQSAEEMKGAFWIKELMTMLNRMAEGLVAMLEEAEKLCLKEDGPDAYLPAISSDLEQLKGLSGITDYTLFGEKVRNISFARLSGKRQEGVDAAKKEQVKGIRDKVKKAVSDMVGSYYFQSEEEMVSDITAMKDSIEVMIRICRDFTERFQKKKAEKNVVDFHDLEHLALSVLVKKENGEIIPTPAADELADYYKEIMVDEYQDSNLVQEIILESISGGRFGRPDRFMVGDVKQSIYKFRLADPRIFMEKYEKYDVFFMPPHLCSSPSEAAICTGAKDDSCPLREEEAKADNRRIDLHKNFRSRDVVINSINSIFKKIMTKQLGDIEYDEKAYLYPGAGYLEEEGVSKTTELLLVTTGPVEESENGEDKQEDEDYTAKELEALAIGKRIKELTDPDTGLMVQDKKSGALRRAVYGDIAILLRSMAGFAEGFADTLSAEGIPSHTETQTGYFKTLEISAALNLLRVIDNPRQDIPFTAVLRSPMAGFTDEELAEIRMAKKRVTMYEASRNYLLTKEDELSGKIADFIKKLDGYRDMAVHLTINELIVKVLEDTGYYNYVSAMPGGDKRRANLDMLVQQAISFEKTSYSGLFHFIRYMERLDRYDVDFGEAKVTGEDEKSVRIMSIHKSKGLEFPVVFVAGMGKNFNLQDSRAKVLLHQDYGIGTDYLDLSLRVKAPTLLKKFIQKQLVLESLGEELRVLYVALTRAKEKLILTAGVKDMNKLLSEYAGGTLDNKEHISFFTLSKAASYLDWIMAALIHQKGFEEVLRAHGFLPDSLEDDKFFVQEYTYEKLLFQEKVSQEVKALKEDILLSRDKDFIYDSEYKHRIEEYFKYRYPYASESNIHTKLTVSELKKMGQEEAEEPSTSLLREKQETKEYPIPDFLKEVKEEKGADLGTLIHKVLELAPVNEIHGEEELHIFLKGLVEKKRLSAEEAEVLDIKRLGGFFESPLAARLRKAEAEEKLYKEQQFIMGIKAKDISEDYKSEELVLVQGIIDAYFVENDSLILVDYKSDAKVTEEILRRRYSRQLAYYRRALEQLTGKKVKESLLYSFWLNKQIIVEN</sequence>
<dbReference type="InterPro" id="IPR011604">
    <property type="entry name" value="PDDEXK-like_dom_sf"/>
</dbReference>
<dbReference type="Pfam" id="PF13361">
    <property type="entry name" value="UvrD_C"/>
    <property type="match status" value="1"/>
</dbReference>
<comment type="subunit">
    <text evidence="13">Heterodimer of AddA and AddB/RexB.</text>
</comment>
<dbReference type="Gene3D" id="3.40.50.300">
    <property type="entry name" value="P-loop containing nucleotide triphosphate hydrolases"/>
    <property type="match status" value="4"/>
</dbReference>
<comment type="cofactor">
    <cofactor evidence="13">
        <name>Mg(2+)</name>
        <dbReference type="ChEBI" id="CHEBI:18420"/>
    </cofactor>
</comment>
<dbReference type="InterPro" id="IPR014017">
    <property type="entry name" value="DNA_helicase_UvrD-like_C"/>
</dbReference>
<keyword evidence="18" id="KW-1185">Reference proteome</keyword>
<dbReference type="SUPFAM" id="SSF52540">
    <property type="entry name" value="P-loop containing nucleoside triphosphate hydrolases"/>
    <property type="match status" value="1"/>
</dbReference>
<organism evidence="17 18">
    <name type="scientific">Anaerocolumna xylanovorans DSM 12503</name>
    <dbReference type="NCBI Taxonomy" id="1121345"/>
    <lineage>
        <taxon>Bacteria</taxon>
        <taxon>Bacillati</taxon>
        <taxon>Bacillota</taxon>
        <taxon>Clostridia</taxon>
        <taxon>Lachnospirales</taxon>
        <taxon>Lachnospiraceae</taxon>
        <taxon>Anaerocolumna</taxon>
    </lineage>
</organism>
<evidence type="ECO:0000256" key="4">
    <source>
        <dbReference type="ARBA" id="ARBA00022801"/>
    </source>
</evidence>
<dbReference type="Gene3D" id="1.10.274.50">
    <property type="match status" value="1"/>
</dbReference>
<evidence type="ECO:0000259" key="16">
    <source>
        <dbReference type="PROSITE" id="PS51217"/>
    </source>
</evidence>
<gene>
    <name evidence="13" type="primary">addA</name>
    <name evidence="17" type="ORF">SAMN02745217_03451</name>
</gene>
<dbReference type="OrthoDB" id="9810135at2"/>
<evidence type="ECO:0000256" key="3">
    <source>
        <dbReference type="ARBA" id="ARBA00022763"/>
    </source>
</evidence>
<dbReference type="InterPro" id="IPR014016">
    <property type="entry name" value="UvrD-like_ATP-bd"/>
</dbReference>
<dbReference type="PANTHER" id="PTHR11070:SF48">
    <property type="entry name" value="ATP-DEPENDENT HELICASE_NUCLEASE SUBUNIT A"/>
    <property type="match status" value="1"/>
</dbReference>
<feature type="domain" description="UvrD-like helicase C-terminal" evidence="16">
    <location>
        <begin position="529"/>
        <end position="826"/>
    </location>
</feature>
<reference evidence="17 18" key="1">
    <citation type="submission" date="2016-12" db="EMBL/GenBank/DDBJ databases">
        <authorList>
            <person name="Song W.-J."/>
            <person name="Kurnit D.M."/>
        </authorList>
    </citation>
    <scope>NUCLEOTIDE SEQUENCE [LARGE SCALE GENOMIC DNA]</scope>
    <source>
        <strain evidence="17 18">DSM 12503</strain>
    </source>
</reference>
<evidence type="ECO:0000256" key="13">
    <source>
        <dbReference type="HAMAP-Rule" id="MF_01451"/>
    </source>
</evidence>
<keyword evidence="10 13" id="KW-0413">Isomerase</keyword>
<comment type="catalytic activity">
    <reaction evidence="11 13">
        <text>Couples ATP hydrolysis with the unwinding of duplex DNA by translocating in the 3'-5' direction.</text>
        <dbReference type="EC" id="5.6.2.4"/>
    </reaction>
</comment>
<dbReference type="AlphaFoldDB" id="A0A1M7YH96"/>
<dbReference type="GO" id="GO:0043138">
    <property type="term" value="F:3'-5' DNA helicase activity"/>
    <property type="evidence" value="ECO:0007669"/>
    <property type="project" value="UniProtKB-UniRule"/>
</dbReference>
<evidence type="ECO:0000256" key="7">
    <source>
        <dbReference type="ARBA" id="ARBA00022840"/>
    </source>
</evidence>
<dbReference type="Pfam" id="PF00580">
    <property type="entry name" value="UvrD-helicase"/>
    <property type="match status" value="1"/>
</dbReference>
<keyword evidence="9 13" id="KW-0234">DNA repair</keyword>
<proteinExistence type="inferred from homology"/>
<evidence type="ECO:0000256" key="6">
    <source>
        <dbReference type="ARBA" id="ARBA00022839"/>
    </source>
</evidence>
<dbReference type="EMBL" id="FRFD01000010">
    <property type="protein sequence ID" value="SHO52007.1"/>
    <property type="molecule type" value="Genomic_DNA"/>
</dbReference>
<evidence type="ECO:0000313" key="17">
    <source>
        <dbReference type="EMBL" id="SHO52007.1"/>
    </source>
</evidence>
<evidence type="ECO:0000259" key="15">
    <source>
        <dbReference type="PROSITE" id="PS51198"/>
    </source>
</evidence>
<evidence type="ECO:0000256" key="5">
    <source>
        <dbReference type="ARBA" id="ARBA00022806"/>
    </source>
</evidence>
<evidence type="ECO:0000256" key="12">
    <source>
        <dbReference type="ARBA" id="ARBA00048988"/>
    </source>
</evidence>
<keyword evidence="8 13" id="KW-0238">DNA-binding</keyword>